<dbReference type="EMBL" id="JTDL01000066">
    <property type="protein sequence ID" value="KHL04625.1"/>
    <property type="molecule type" value="Genomic_DNA"/>
</dbReference>
<dbReference type="PRINTS" id="PR00133">
    <property type="entry name" value="GLHYDRLASE3"/>
</dbReference>
<evidence type="ECO:0000256" key="1">
    <source>
        <dbReference type="ARBA" id="ARBA00005336"/>
    </source>
</evidence>
<dbReference type="InterPro" id="IPR001764">
    <property type="entry name" value="Glyco_hydro_3_N"/>
</dbReference>
<evidence type="ECO:0000313" key="7">
    <source>
        <dbReference type="Proteomes" id="UP000030982"/>
    </source>
</evidence>
<dbReference type="Pfam" id="PF14310">
    <property type="entry name" value="Fn3-like"/>
    <property type="match status" value="1"/>
</dbReference>
<comment type="caution">
    <text evidence="6">The sequence shown here is derived from an EMBL/GenBank/DDBJ whole genome shotgun (WGS) entry which is preliminary data.</text>
</comment>
<dbReference type="GO" id="GO:0005975">
    <property type="term" value="P:carbohydrate metabolic process"/>
    <property type="evidence" value="ECO:0007669"/>
    <property type="project" value="InterPro"/>
</dbReference>
<organism evidence="6 7">
    <name type="scientific">Sinomonas humi</name>
    <dbReference type="NCBI Taxonomy" id="1338436"/>
    <lineage>
        <taxon>Bacteria</taxon>
        <taxon>Bacillati</taxon>
        <taxon>Actinomycetota</taxon>
        <taxon>Actinomycetes</taxon>
        <taxon>Micrococcales</taxon>
        <taxon>Micrococcaceae</taxon>
        <taxon>Sinomonas</taxon>
    </lineage>
</organism>
<keyword evidence="7" id="KW-1185">Reference proteome</keyword>
<keyword evidence="2" id="KW-0378">Hydrolase</keyword>
<name>A0A0B2AS04_9MICC</name>
<evidence type="ECO:0000313" key="6">
    <source>
        <dbReference type="EMBL" id="KHL04625.1"/>
    </source>
</evidence>
<dbReference type="AlphaFoldDB" id="A0A0B2AS04"/>
<dbReference type="InterPro" id="IPR017853">
    <property type="entry name" value="GH"/>
</dbReference>
<accession>A0A0B2AS04</accession>
<evidence type="ECO:0000256" key="4">
    <source>
        <dbReference type="ARBA" id="ARBA00074219"/>
    </source>
</evidence>
<dbReference type="SMART" id="SM01217">
    <property type="entry name" value="Fn3_like"/>
    <property type="match status" value="1"/>
</dbReference>
<dbReference type="Gene3D" id="2.60.40.10">
    <property type="entry name" value="Immunoglobulins"/>
    <property type="match status" value="1"/>
</dbReference>
<proteinExistence type="inferred from homology"/>
<dbReference type="STRING" id="1338436.LK10_04425"/>
<dbReference type="SUPFAM" id="SSF51445">
    <property type="entry name" value="(Trans)glycosidases"/>
    <property type="match status" value="1"/>
</dbReference>
<comment type="similarity">
    <text evidence="1">Belongs to the glycosyl hydrolase 3 family.</text>
</comment>
<gene>
    <name evidence="6" type="ORF">LK10_04425</name>
</gene>
<evidence type="ECO:0000259" key="5">
    <source>
        <dbReference type="SMART" id="SM01217"/>
    </source>
</evidence>
<dbReference type="GO" id="GO:0008422">
    <property type="term" value="F:beta-glucosidase activity"/>
    <property type="evidence" value="ECO:0007669"/>
    <property type="project" value="UniProtKB-ARBA"/>
</dbReference>
<reference evidence="6 7" key="1">
    <citation type="submission" date="2014-09" db="EMBL/GenBank/DDBJ databases">
        <title>Genome sequence of Sinomonas sp. MUSC 117.</title>
        <authorList>
            <person name="Lee L.-H."/>
        </authorList>
    </citation>
    <scope>NUCLEOTIDE SEQUENCE [LARGE SCALE GENOMIC DNA]</scope>
    <source>
        <strain evidence="6 7">MUSC 117</strain>
    </source>
</reference>
<dbReference type="Proteomes" id="UP000030982">
    <property type="component" value="Unassembled WGS sequence"/>
</dbReference>
<feature type="domain" description="Fibronectin type III-like" evidence="5">
    <location>
        <begin position="575"/>
        <end position="645"/>
    </location>
</feature>
<dbReference type="InterPro" id="IPR026891">
    <property type="entry name" value="Fn3-like"/>
</dbReference>
<dbReference type="Gene3D" id="3.20.20.300">
    <property type="entry name" value="Glycoside hydrolase, family 3, N-terminal domain"/>
    <property type="match status" value="1"/>
</dbReference>
<protein>
    <recommendedName>
        <fullName evidence="4">Exo-alpha-(1-&gt;6)-L-arabinopyranosidase</fullName>
    </recommendedName>
</protein>
<dbReference type="InterPro" id="IPR050288">
    <property type="entry name" value="Cellulose_deg_GH3"/>
</dbReference>
<evidence type="ECO:0000256" key="3">
    <source>
        <dbReference type="ARBA" id="ARBA00058905"/>
    </source>
</evidence>
<dbReference type="InterPro" id="IPR036881">
    <property type="entry name" value="Glyco_hydro_3_C_sf"/>
</dbReference>
<sequence length="745" mass="77837">MTAVDALTLEEKASLGGGASFWQTSEVPGVPSVVMTDGPHGVRHQGAAGDHLGFGASDPATCFPPAVGLAQSWDRELVERVGAALADEAQAAGVGVLLGPGINIKRDPRCGRNFEYFSEDPLLTGTLGAAWVRGLQSGGVGASLKHFAANNAEYDRMRLSSDVDRRPLREIYLRAFERVVRDAQPWTLMCSYNRINGVLASQNPWLLTTVLREEWGFEGAVVSDWGAVADRVAAVAAGLDLQMPGDTFEADAAVVAAVNAGTLEQSAVDRAARVVARTALLARGGKREVTVDVVAHHALAREAAGRSIVLLKNDDDVLPLAATGSIAVIGPFAATPRYQGGGSSHVNPHRVDSPLEQIRAAAPTAEIVHAAGFTTGGSGDTHALQAGAVDAARGADVAVVFLGLADSDESEGFDREDIELPAEQLALVEAVAAVQPRTVVVLSAGGVVRLAPVDAVVPAILGGALLGQAGGGAVADVLFGAMNPSGRVAETVPLRLEDVPSFPHFPGEHLHSRYGEGIYVGYRGYDMRKQDVLYPFGHGLSYTSFAYESLTVSADGDPVIATVRVRNIGKRAGREVVQLYASLPASSVSRAPQELVGFGIIELEPGEAGEVSVRIERRDLAYWHDRLDRWVVEGGSYRIGAGASSRDVRLEQTVEVAGDDVFVPFDLDSTIGEVMANPTAAAALGPAFAPSGHTAGDNALGMDVAKVMASIPLGRAVKSFGGGGEDALQRIQALLDTINSEAGRS</sequence>
<dbReference type="PANTHER" id="PTHR42715:SF10">
    <property type="entry name" value="BETA-GLUCOSIDASE"/>
    <property type="match status" value="1"/>
</dbReference>
<dbReference type="Pfam" id="PF01915">
    <property type="entry name" value="Glyco_hydro_3_C"/>
    <property type="match status" value="1"/>
</dbReference>
<dbReference type="Gene3D" id="3.40.50.1700">
    <property type="entry name" value="Glycoside hydrolase family 3 C-terminal domain"/>
    <property type="match status" value="1"/>
</dbReference>
<dbReference type="Pfam" id="PF00933">
    <property type="entry name" value="Glyco_hydro_3"/>
    <property type="match status" value="1"/>
</dbReference>
<dbReference type="InterPro" id="IPR002772">
    <property type="entry name" value="Glyco_hydro_3_C"/>
</dbReference>
<dbReference type="PANTHER" id="PTHR42715">
    <property type="entry name" value="BETA-GLUCOSIDASE"/>
    <property type="match status" value="1"/>
</dbReference>
<evidence type="ECO:0000256" key="2">
    <source>
        <dbReference type="ARBA" id="ARBA00022801"/>
    </source>
</evidence>
<dbReference type="InterPro" id="IPR036962">
    <property type="entry name" value="Glyco_hydro_3_N_sf"/>
</dbReference>
<comment type="function">
    <text evidence="3">Catalyzes the hydrolysis of a non-reducing terminal alpha-L-arabinopyranosidic linkage in ginsenoside Rb2 (alpha-L-arabinopyranosyl-(1-&gt;6)-alpha-D-glucopyranosyl) to release alpha-D-glucopyranosyl (Rd). It is not able to hydrolyze alpha-L-arabinofuranosyl-(1-&gt;6)-alpha-D-glucopyranosyl (Rc).</text>
</comment>
<dbReference type="SUPFAM" id="SSF52279">
    <property type="entry name" value="Beta-D-glucan exohydrolase, C-terminal domain"/>
    <property type="match status" value="1"/>
</dbReference>
<dbReference type="FunFam" id="2.60.40.10:FF:000495">
    <property type="entry name" value="Periplasmic beta-glucosidase"/>
    <property type="match status" value="1"/>
</dbReference>
<dbReference type="InterPro" id="IPR013783">
    <property type="entry name" value="Ig-like_fold"/>
</dbReference>